<evidence type="ECO:0000256" key="1">
    <source>
        <dbReference type="SAM" id="Phobius"/>
    </source>
</evidence>
<keyword evidence="1" id="KW-1133">Transmembrane helix</keyword>
<reference evidence="3" key="1">
    <citation type="journal article" date="2019" name="Int. J. Syst. Evol. Microbiol.">
        <title>The Global Catalogue of Microorganisms (GCM) 10K type strain sequencing project: providing services to taxonomists for standard genome sequencing and annotation.</title>
        <authorList>
            <consortium name="The Broad Institute Genomics Platform"/>
            <consortium name="The Broad Institute Genome Sequencing Center for Infectious Disease"/>
            <person name="Wu L."/>
            <person name="Ma J."/>
        </authorList>
    </citation>
    <scope>NUCLEOTIDE SEQUENCE [LARGE SCALE GENOMIC DNA]</scope>
    <source>
        <strain evidence="3">KCTC 23299</strain>
    </source>
</reference>
<organism evidence="2 3">
    <name type="scientific">Terrimonas rubra</name>
    <dbReference type="NCBI Taxonomy" id="1035890"/>
    <lineage>
        <taxon>Bacteria</taxon>
        <taxon>Pseudomonadati</taxon>
        <taxon>Bacteroidota</taxon>
        <taxon>Chitinophagia</taxon>
        <taxon>Chitinophagales</taxon>
        <taxon>Chitinophagaceae</taxon>
        <taxon>Terrimonas</taxon>
    </lineage>
</organism>
<protein>
    <recommendedName>
        <fullName evidence="4">Potassium transporter KefB</fullName>
    </recommendedName>
</protein>
<keyword evidence="1" id="KW-0812">Transmembrane</keyword>
<name>A0ABW6A018_9BACT</name>
<sequence length="112" mass="12798">MKTQHIFWAELLNPSKITRRALAGAIPAFIVIGLFLMMPYSIDKDWSKYWMLRPLFIVPLAGAMGGLFYHFMDTCRKCNGWNRLFTISISVVVYIVGVWLGIVLGLDGTLWN</sequence>
<evidence type="ECO:0008006" key="4">
    <source>
        <dbReference type="Google" id="ProtNLM"/>
    </source>
</evidence>
<keyword evidence="3" id="KW-1185">Reference proteome</keyword>
<feature type="transmembrane region" description="Helical" evidence="1">
    <location>
        <begin position="54"/>
        <end position="72"/>
    </location>
</feature>
<evidence type="ECO:0000313" key="3">
    <source>
        <dbReference type="Proteomes" id="UP001597511"/>
    </source>
</evidence>
<keyword evidence="1" id="KW-0472">Membrane</keyword>
<proteinExistence type="predicted"/>
<comment type="caution">
    <text evidence="2">The sequence shown here is derived from an EMBL/GenBank/DDBJ whole genome shotgun (WGS) entry which is preliminary data.</text>
</comment>
<feature type="transmembrane region" description="Helical" evidence="1">
    <location>
        <begin position="21"/>
        <end position="42"/>
    </location>
</feature>
<feature type="transmembrane region" description="Helical" evidence="1">
    <location>
        <begin position="84"/>
        <end position="106"/>
    </location>
</feature>
<dbReference type="RefSeq" id="WP_386094984.1">
    <property type="nucleotide sequence ID" value="NZ_JBHUOZ010000001.1"/>
</dbReference>
<gene>
    <name evidence="2" type="ORF">ACFS6H_02765</name>
</gene>
<evidence type="ECO:0000313" key="2">
    <source>
        <dbReference type="EMBL" id="MFD2918615.1"/>
    </source>
</evidence>
<accession>A0ABW6A018</accession>
<dbReference type="Proteomes" id="UP001597511">
    <property type="component" value="Unassembled WGS sequence"/>
</dbReference>
<dbReference type="EMBL" id="JBHUOZ010000001">
    <property type="protein sequence ID" value="MFD2918615.1"/>
    <property type="molecule type" value="Genomic_DNA"/>
</dbReference>